<evidence type="ECO:0000313" key="5">
    <source>
        <dbReference type="EMBL" id="AKH44182.1"/>
    </source>
</evidence>
<dbReference type="EMBL" id="CP011452">
    <property type="protein sequence ID" value="AKH44182.1"/>
    <property type="molecule type" value="Genomic_DNA"/>
</dbReference>
<evidence type="ECO:0000256" key="4">
    <source>
        <dbReference type="ARBA" id="ARBA00024746"/>
    </source>
</evidence>
<comment type="function">
    <text evidence="4">Required for flagellar hook formation. May act as a scaffolding protein.</text>
</comment>
<organism evidence="5 6">
    <name type="scientific">Croceibacterium atlanticum</name>
    <dbReference type="NCBI Taxonomy" id="1267766"/>
    <lineage>
        <taxon>Bacteria</taxon>
        <taxon>Pseudomonadati</taxon>
        <taxon>Pseudomonadota</taxon>
        <taxon>Alphaproteobacteria</taxon>
        <taxon>Sphingomonadales</taxon>
        <taxon>Erythrobacteraceae</taxon>
        <taxon>Croceibacterium</taxon>
    </lineage>
</organism>
<evidence type="ECO:0000256" key="2">
    <source>
        <dbReference type="ARBA" id="ARBA00016013"/>
    </source>
</evidence>
<dbReference type="AlphaFoldDB" id="A0A0F7KY87"/>
<dbReference type="InterPro" id="IPR005648">
    <property type="entry name" value="FlgD"/>
</dbReference>
<gene>
    <name evidence="5" type="primary">flgD</name>
    <name evidence="5" type="ORF">WYH_03163</name>
</gene>
<dbReference type="PATRIC" id="fig|1267766.3.peg.3208"/>
<accession>A0A0F7KY87</accession>
<keyword evidence="3" id="KW-1005">Bacterial flagellum biogenesis</keyword>
<dbReference type="STRING" id="1267766.WYH_03163"/>
<dbReference type="OrthoDB" id="9785233at2"/>
<protein>
    <recommendedName>
        <fullName evidence="2">Basal-body rod modification protein FlgD</fullName>
    </recommendedName>
</protein>
<dbReference type="Proteomes" id="UP000034392">
    <property type="component" value="Chromosome"/>
</dbReference>
<keyword evidence="6" id="KW-1185">Reference proteome</keyword>
<dbReference type="RefSeq" id="WP_046904564.1">
    <property type="nucleotide sequence ID" value="NZ_CP011452.2"/>
</dbReference>
<dbReference type="Pfam" id="PF03963">
    <property type="entry name" value="FlgD"/>
    <property type="match status" value="1"/>
</dbReference>
<dbReference type="KEGG" id="aay:WYH_03163"/>
<proteinExistence type="inferred from homology"/>
<name>A0A0F7KY87_9SPHN</name>
<evidence type="ECO:0000313" key="6">
    <source>
        <dbReference type="Proteomes" id="UP000034392"/>
    </source>
</evidence>
<comment type="similarity">
    <text evidence="1">Belongs to the FlgD family.</text>
</comment>
<evidence type="ECO:0000256" key="3">
    <source>
        <dbReference type="ARBA" id="ARBA00022795"/>
    </source>
</evidence>
<reference evidence="5" key="1">
    <citation type="submission" date="2015-05" db="EMBL/GenBank/DDBJ databases">
        <title>The complete genome of Altererythrobacter atlanticus strain 26DY36.</title>
        <authorList>
            <person name="Wu Y.-H."/>
            <person name="Cheng H."/>
            <person name="Wu X.-W."/>
        </authorList>
    </citation>
    <scope>NUCLEOTIDE SEQUENCE [LARGE SCALE GENOMIC DNA]</scope>
    <source>
        <strain evidence="5">26DY36</strain>
    </source>
</reference>
<sequence>MTAIASTSAANTAASSTTGKGFASLGSEDFLELLVVQMQQQDPFNPVDNTDMLAQMAQFSSLSATTDSSELLQEISDKLDLLVSAQAHGAANTETTEN</sequence>
<dbReference type="GO" id="GO:0044781">
    <property type="term" value="P:bacterial-type flagellum organization"/>
    <property type="evidence" value="ECO:0007669"/>
    <property type="project" value="UniProtKB-KW"/>
</dbReference>
<evidence type="ECO:0000256" key="1">
    <source>
        <dbReference type="ARBA" id="ARBA00010577"/>
    </source>
</evidence>